<comment type="catalytic activity">
    <reaction evidence="11 12">
        <text>GTP + AH2 + S-adenosyl-L-methionine = (8S)-3',8-cyclo-7,8-dihydroguanosine 5'-triphosphate + 5'-deoxyadenosine + L-methionine + A + H(+)</text>
        <dbReference type="Rhea" id="RHEA:49576"/>
        <dbReference type="ChEBI" id="CHEBI:13193"/>
        <dbReference type="ChEBI" id="CHEBI:15378"/>
        <dbReference type="ChEBI" id="CHEBI:17319"/>
        <dbReference type="ChEBI" id="CHEBI:17499"/>
        <dbReference type="ChEBI" id="CHEBI:37565"/>
        <dbReference type="ChEBI" id="CHEBI:57844"/>
        <dbReference type="ChEBI" id="CHEBI:59789"/>
        <dbReference type="ChEBI" id="CHEBI:131766"/>
        <dbReference type="EC" id="4.1.99.22"/>
    </reaction>
</comment>
<evidence type="ECO:0000259" key="13">
    <source>
        <dbReference type="PROSITE" id="PS51918"/>
    </source>
</evidence>
<proteinExistence type="inferred from homology"/>
<keyword evidence="15" id="KW-1185">Reference proteome</keyword>
<keyword evidence="4 12" id="KW-0479">Metal-binding</keyword>
<dbReference type="GO" id="GO:0046872">
    <property type="term" value="F:metal ion binding"/>
    <property type="evidence" value="ECO:0007669"/>
    <property type="project" value="UniProtKB-KW"/>
</dbReference>
<keyword evidence="2 12" id="KW-0004">4Fe-4S</keyword>
<evidence type="ECO:0000256" key="3">
    <source>
        <dbReference type="ARBA" id="ARBA00022691"/>
    </source>
</evidence>
<dbReference type="GO" id="GO:0006777">
    <property type="term" value="P:Mo-molybdopterin cofactor biosynthetic process"/>
    <property type="evidence" value="ECO:0007669"/>
    <property type="project" value="UniProtKB-UniRule"/>
</dbReference>
<feature type="binding site" evidence="12">
    <location>
        <position position="68"/>
    </location>
    <ligand>
        <name>S-adenosyl-L-methionine</name>
        <dbReference type="ChEBI" id="CHEBI:59789"/>
    </ligand>
</feature>
<dbReference type="SUPFAM" id="SSF102114">
    <property type="entry name" value="Radical SAM enzymes"/>
    <property type="match status" value="1"/>
</dbReference>
<protein>
    <recommendedName>
        <fullName evidence="1 12">GTP 3',8-cyclase</fullName>
        <ecNumber evidence="1 12">4.1.99.22</ecNumber>
    </recommendedName>
    <alternativeName>
        <fullName evidence="12">Molybdenum cofactor biosynthesis protein A</fullName>
    </alternativeName>
</protein>
<dbReference type="PROSITE" id="PS01305">
    <property type="entry name" value="MOAA_NIFB_PQQE"/>
    <property type="match status" value="1"/>
</dbReference>
<keyword evidence="5 12" id="KW-0547">Nucleotide-binding</keyword>
<keyword evidence="8 12" id="KW-0342">GTP-binding</keyword>
<dbReference type="PANTHER" id="PTHR22960">
    <property type="entry name" value="MOLYBDOPTERIN COFACTOR SYNTHESIS PROTEIN A"/>
    <property type="match status" value="1"/>
</dbReference>
<dbReference type="GO" id="GO:1904047">
    <property type="term" value="F:S-adenosyl-L-methionine binding"/>
    <property type="evidence" value="ECO:0007669"/>
    <property type="project" value="UniProtKB-UniRule"/>
</dbReference>
<evidence type="ECO:0000256" key="8">
    <source>
        <dbReference type="ARBA" id="ARBA00023134"/>
    </source>
</evidence>
<dbReference type="EC" id="4.1.99.22" evidence="1 12"/>
<dbReference type="STRING" id="1324350.AOY20_09465"/>
<evidence type="ECO:0000256" key="10">
    <source>
        <dbReference type="ARBA" id="ARBA00023239"/>
    </source>
</evidence>
<feature type="binding site" evidence="12">
    <location>
        <position position="156"/>
    </location>
    <ligand>
        <name>GTP</name>
        <dbReference type="ChEBI" id="CHEBI:37565"/>
    </ligand>
</feature>
<reference evidence="14 15" key="1">
    <citation type="journal article" date="2015" name="Int. J. Syst. Evol. Microbiol.">
        <title>Acinetobacter equi sp. nov. isolated from horse faeces.</title>
        <authorList>
            <person name="Poppel M.T."/>
            <person name="Skiebe E."/>
            <person name="Laue M."/>
            <person name="Bergmann H."/>
            <person name="Ebersberger I."/>
            <person name="Garn T."/>
            <person name="Fruth A."/>
            <person name="Baumgardt S."/>
            <person name="Busse H.J."/>
            <person name="Wilharm G."/>
        </authorList>
    </citation>
    <scope>NUCLEOTIDE SEQUENCE [LARGE SCALE GENOMIC DNA]</scope>
    <source>
        <strain evidence="14 15">114</strain>
    </source>
</reference>
<feature type="binding site" evidence="12">
    <location>
        <begin position="257"/>
        <end position="259"/>
    </location>
    <ligand>
        <name>GTP</name>
        <dbReference type="ChEBI" id="CHEBI:37565"/>
    </ligand>
</feature>
<keyword evidence="6 12" id="KW-0408">Iron</keyword>
<keyword evidence="10 12" id="KW-0456">Lyase</keyword>
<dbReference type="PANTHER" id="PTHR22960:SF0">
    <property type="entry name" value="MOLYBDENUM COFACTOR BIOSYNTHESIS PROTEIN 1"/>
    <property type="match status" value="1"/>
</dbReference>
<dbReference type="Proteomes" id="UP000064939">
    <property type="component" value="Chromosome"/>
</dbReference>
<dbReference type="SFLD" id="SFLDS00029">
    <property type="entry name" value="Radical_SAM"/>
    <property type="match status" value="1"/>
</dbReference>
<dbReference type="GO" id="GO:0005525">
    <property type="term" value="F:GTP binding"/>
    <property type="evidence" value="ECO:0007669"/>
    <property type="project" value="UniProtKB-UniRule"/>
</dbReference>
<dbReference type="SMART" id="SM00729">
    <property type="entry name" value="Elp3"/>
    <property type="match status" value="1"/>
</dbReference>
<gene>
    <name evidence="12" type="primary">moaA</name>
    <name evidence="14" type="ORF">AOY20_09465</name>
</gene>
<feature type="binding site" evidence="12">
    <location>
        <position position="21"/>
    </location>
    <ligand>
        <name>[4Fe-4S] cluster</name>
        <dbReference type="ChEBI" id="CHEBI:49883"/>
        <label>1</label>
        <note>4Fe-4S-S-AdoMet</note>
    </ligand>
</feature>
<keyword evidence="9 12" id="KW-0501">Molybdenum cofactor biosynthesis</keyword>
<comment type="function">
    <text evidence="12">Catalyzes the cyclization of GTP to (8S)-3',8-cyclo-7,8-dihydroguanosine 5'-triphosphate.</text>
</comment>
<dbReference type="PROSITE" id="PS51918">
    <property type="entry name" value="RADICAL_SAM"/>
    <property type="match status" value="1"/>
</dbReference>
<dbReference type="Pfam" id="PF06463">
    <property type="entry name" value="Mob_synth_C"/>
    <property type="match status" value="1"/>
</dbReference>
<organism evidence="14 15">
    <name type="scientific">Acinetobacter equi</name>
    <dbReference type="NCBI Taxonomy" id="1324350"/>
    <lineage>
        <taxon>Bacteria</taxon>
        <taxon>Pseudomonadati</taxon>
        <taxon>Pseudomonadota</taxon>
        <taxon>Gammaproteobacteria</taxon>
        <taxon>Moraxellales</taxon>
        <taxon>Moraxellaceae</taxon>
        <taxon>Acinetobacter</taxon>
    </lineage>
</organism>
<dbReference type="InterPro" id="IPR006638">
    <property type="entry name" value="Elp3/MiaA/NifB-like_rSAM"/>
</dbReference>
<evidence type="ECO:0000256" key="11">
    <source>
        <dbReference type="ARBA" id="ARBA00048697"/>
    </source>
</evidence>
<feature type="binding site" evidence="12">
    <location>
        <position position="119"/>
    </location>
    <ligand>
        <name>S-adenosyl-L-methionine</name>
        <dbReference type="ChEBI" id="CHEBI:59789"/>
    </ligand>
</feature>
<dbReference type="SFLD" id="SFLDG01383">
    <property type="entry name" value="cyclic_pyranopterin_phosphate"/>
    <property type="match status" value="1"/>
</dbReference>
<dbReference type="NCBIfam" id="TIGR02666">
    <property type="entry name" value="moaA"/>
    <property type="match status" value="1"/>
</dbReference>
<accession>A0A0N9WEI7</accession>
<dbReference type="InterPro" id="IPR013483">
    <property type="entry name" value="MoaA"/>
</dbReference>
<name>A0A0N9WEI7_9GAMM</name>
<evidence type="ECO:0000256" key="5">
    <source>
        <dbReference type="ARBA" id="ARBA00022741"/>
    </source>
</evidence>
<feature type="domain" description="Radical SAM core" evidence="13">
    <location>
        <begin position="5"/>
        <end position="228"/>
    </location>
</feature>
<comment type="subunit">
    <text evidence="12">Monomer and homodimer.</text>
</comment>
<evidence type="ECO:0000256" key="6">
    <source>
        <dbReference type="ARBA" id="ARBA00023004"/>
    </source>
</evidence>
<dbReference type="InterPro" id="IPR000385">
    <property type="entry name" value="MoaA_NifB_PqqE_Fe-S-bd_CS"/>
</dbReference>
<dbReference type="Gene3D" id="3.20.20.70">
    <property type="entry name" value="Aldolase class I"/>
    <property type="match status" value="1"/>
</dbReference>
<comment type="cofactor">
    <cofactor evidence="12">
        <name>[4Fe-4S] cluster</name>
        <dbReference type="ChEBI" id="CHEBI:49883"/>
    </cofactor>
    <text evidence="12">Binds 2 [4Fe-4S] clusters. Binds 1 [4Fe-4S] cluster coordinated with 3 cysteines and an exchangeable S-adenosyl-L-methionine and 1 [4Fe-4S] cluster coordinated with 3 cysteines and the GTP-derived substrate.</text>
</comment>
<evidence type="ECO:0000256" key="12">
    <source>
        <dbReference type="HAMAP-Rule" id="MF_01225"/>
    </source>
</evidence>
<dbReference type="SFLD" id="SFLDG01386">
    <property type="entry name" value="main_SPASM_domain-containing"/>
    <property type="match status" value="1"/>
</dbReference>
<feature type="binding site" evidence="12">
    <location>
        <position position="95"/>
    </location>
    <ligand>
        <name>GTP</name>
        <dbReference type="ChEBI" id="CHEBI:37565"/>
    </ligand>
</feature>
<keyword evidence="3 12" id="KW-0949">S-adenosyl-L-methionine</keyword>
<feature type="binding site" evidence="12">
    <location>
        <position position="252"/>
    </location>
    <ligand>
        <name>[4Fe-4S] cluster</name>
        <dbReference type="ChEBI" id="CHEBI:49883"/>
        <label>2</label>
        <note>4Fe-4S-substrate</note>
    </ligand>
</feature>
<feature type="binding site" evidence="12">
    <location>
        <position position="27"/>
    </location>
    <ligand>
        <name>S-adenosyl-L-methionine</name>
        <dbReference type="ChEBI" id="CHEBI:59789"/>
    </ligand>
</feature>
<comment type="pathway">
    <text evidence="12">Cofactor biosynthesis; molybdopterin biosynthesis.</text>
</comment>
<dbReference type="SFLD" id="SFLDG01067">
    <property type="entry name" value="SPASM/twitch_domain_containing"/>
    <property type="match status" value="1"/>
</dbReference>
<dbReference type="InterPro" id="IPR007197">
    <property type="entry name" value="rSAM"/>
</dbReference>
<dbReference type="KEGG" id="aei:AOY20_09465"/>
<dbReference type="InterPro" id="IPR010505">
    <property type="entry name" value="MoaA_twitch"/>
</dbReference>
<evidence type="ECO:0000256" key="9">
    <source>
        <dbReference type="ARBA" id="ARBA00023150"/>
    </source>
</evidence>
<comment type="similarity">
    <text evidence="12">Belongs to the radical SAM superfamily. MoaA family.</text>
</comment>
<dbReference type="CDD" id="cd01335">
    <property type="entry name" value="Radical_SAM"/>
    <property type="match status" value="1"/>
</dbReference>
<feature type="binding site" evidence="12">
    <location>
        <position position="25"/>
    </location>
    <ligand>
        <name>[4Fe-4S] cluster</name>
        <dbReference type="ChEBI" id="CHEBI:49883"/>
        <label>1</label>
        <note>4Fe-4S-S-AdoMet</note>
    </ligand>
</feature>
<dbReference type="InterPro" id="IPR058240">
    <property type="entry name" value="rSAM_sf"/>
</dbReference>
<dbReference type="GO" id="GO:0051539">
    <property type="term" value="F:4 iron, 4 sulfur cluster binding"/>
    <property type="evidence" value="ECO:0007669"/>
    <property type="project" value="UniProtKB-UniRule"/>
</dbReference>
<feature type="binding site" evidence="12">
    <location>
        <position position="269"/>
    </location>
    <ligand>
        <name>[4Fe-4S] cluster</name>
        <dbReference type="ChEBI" id="CHEBI:49883"/>
        <label>2</label>
        <note>4Fe-4S-substrate</note>
    </ligand>
</feature>
<evidence type="ECO:0000256" key="7">
    <source>
        <dbReference type="ARBA" id="ARBA00023014"/>
    </source>
</evidence>
<evidence type="ECO:0000256" key="4">
    <source>
        <dbReference type="ARBA" id="ARBA00022723"/>
    </source>
</evidence>
<dbReference type="EMBL" id="CP012808">
    <property type="protein sequence ID" value="ALH95738.1"/>
    <property type="molecule type" value="Genomic_DNA"/>
</dbReference>
<feature type="binding site" evidence="12">
    <location>
        <position position="64"/>
    </location>
    <ligand>
        <name>GTP</name>
        <dbReference type="ChEBI" id="CHEBI:37565"/>
    </ligand>
</feature>
<dbReference type="NCBIfam" id="NF001199">
    <property type="entry name" value="PRK00164.2-1"/>
    <property type="match status" value="1"/>
</dbReference>
<dbReference type="InterPro" id="IPR040064">
    <property type="entry name" value="MoaA-like"/>
</dbReference>
<dbReference type="HAMAP" id="MF_01225_B">
    <property type="entry name" value="MoaA_B"/>
    <property type="match status" value="1"/>
</dbReference>
<feature type="binding site" evidence="12">
    <location>
        <position position="14"/>
    </location>
    <ligand>
        <name>GTP</name>
        <dbReference type="ChEBI" id="CHEBI:37565"/>
    </ligand>
</feature>
<evidence type="ECO:0000256" key="2">
    <source>
        <dbReference type="ARBA" id="ARBA00022485"/>
    </source>
</evidence>
<feature type="binding site" evidence="12">
    <location>
        <position position="255"/>
    </location>
    <ligand>
        <name>[4Fe-4S] cluster</name>
        <dbReference type="ChEBI" id="CHEBI:49883"/>
        <label>2</label>
        <note>4Fe-4S-substrate</note>
    </ligand>
</feature>
<dbReference type="UniPathway" id="UPA00344"/>
<keyword evidence="7 12" id="KW-0411">Iron-sulfur</keyword>
<dbReference type="GO" id="GO:0061798">
    <property type="term" value="F:GTP 3',8'-cyclase activity"/>
    <property type="evidence" value="ECO:0007669"/>
    <property type="project" value="UniProtKB-UniRule"/>
</dbReference>
<dbReference type="Pfam" id="PF04055">
    <property type="entry name" value="Radical_SAM"/>
    <property type="match status" value="1"/>
</dbReference>
<dbReference type="OrthoDB" id="9763993at2"/>
<dbReference type="InterPro" id="IPR050105">
    <property type="entry name" value="MoCo_biosynth_MoaA/MoaC"/>
</dbReference>
<feature type="binding site" evidence="12">
    <location>
        <position position="190"/>
    </location>
    <ligand>
        <name>S-adenosyl-L-methionine</name>
        <dbReference type="ChEBI" id="CHEBI:59789"/>
    </ligand>
</feature>
<dbReference type="RefSeq" id="WP_054581627.1">
    <property type="nucleotide sequence ID" value="NZ_CP012808.1"/>
</dbReference>
<evidence type="ECO:0000313" key="14">
    <source>
        <dbReference type="EMBL" id="ALH95738.1"/>
    </source>
</evidence>
<dbReference type="CDD" id="cd21117">
    <property type="entry name" value="Twitch_MoaA"/>
    <property type="match status" value="1"/>
</dbReference>
<dbReference type="GO" id="GO:0061799">
    <property type="term" value="F:cyclic pyranopterin monophosphate synthase activity"/>
    <property type="evidence" value="ECO:0007669"/>
    <property type="project" value="TreeGrafter"/>
</dbReference>
<feature type="binding site" evidence="12">
    <location>
        <position position="28"/>
    </location>
    <ligand>
        <name>[4Fe-4S] cluster</name>
        <dbReference type="ChEBI" id="CHEBI:49883"/>
        <label>1</label>
        <note>4Fe-4S-S-AdoMet</note>
    </ligand>
</feature>
<evidence type="ECO:0000256" key="1">
    <source>
        <dbReference type="ARBA" id="ARBA00012167"/>
    </source>
</evidence>
<sequence>MLQDTYGRTVDYLRISITDRCDLRCTYCIPKGFTEFEKPSHWLNFDEIERVVTQFAALGTKRFRLTGGEPLLRKNIVNLVQRLKAIDGVEDLSLSTNATQLEHYAYDLKQAGLDRLNISLDSLSQDNLHKITGSDAQAKIMRGLKAAKNAGFKKTKINMVALAGINEHEIERMVAFCIENSFILRLIELMPMGSTAQRHQYLNLQPIIEKLSKTFQLHPTEQTYGGGPARYWQNKEETFLMGYITPLSQHFCQTCNRVRLSVDGTLYMCLGHEYQYALTPLLKAQVTDQDLQQAIKHAIQLKPLKHEFIEKPKKLIRVMSMTGG</sequence>
<dbReference type="AlphaFoldDB" id="A0A0N9WEI7"/>
<evidence type="ECO:0000313" key="15">
    <source>
        <dbReference type="Proteomes" id="UP000064939"/>
    </source>
</evidence>
<dbReference type="InterPro" id="IPR013785">
    <property type="entry name" value="Aldolase_TIM"/>
</dbReference>